<organism evidence="1 2">
    <name type="scientific">Candidatus Ethanoperedens thermophilum</name>
    <dbReference type="NCBI Taxonomy" id="2766897"/>
    <lineage>
        <taxon>Archaea</taxon>
        <taxon>Methanobacteriati</taxon>
        <taxon>Methanobacteriota</taxon>
        <taxon>Stenosarchaea group</taxon>
        <taxon>Methanomicrobia</taxon>
        <taxon>Methanosarcinales</taxon>
        <taxon>Methanosarcinales incertae sedis</taxon>
        <taxon>GOM Arc I cluster</taxon>
        <taxon>Candidatus Ethanoperedens</taxon>
    </lineage>
</organism>
<dbReference type="AlphaFoldDB" id="A0A848DBT4"/>
<accession>A0A848DBT4</accession>
<dbReference type="Pfam" id="PF09884">
    <property type="entry name" value="DUF2111"/>
    <property type="match status" value="1"/>
</dbReference>
<dbReference type="EMBL" id="WNEG01000094">
    <property type="protein sequence ID" value="NMG83652.1"/>
    <property type="molecule type" value="Genomic_DNA"/>
</dbReference>
<comment type="caution">
    <text evidence="1">The sequence shown here is derived from an EMBL/GenBank/DDBJ whole genome shotgun (WGS) entry which is preliminary data.</text>
</comment>
<reference evidence="1" key="1">
    <citation type="journal article" date="2020" name="MBio">
        <title>'Candidatus Ethanoperedens,' a Thermophilic Genus of Archaea Mediating the Anaerobic Oxidation of Ethane.</title>
        <authorList>
            <person name="Hahn C.J."/>
            <person name="Laso-Perez R."/>
            <person name="Vulcano F."/>
            <person name="Vaziourakis K.M."/>
            <person name="Stokke R."/>
            <person name="Steen I.H."/>
            <person name="Teske A."/>
            <person name="Boetius A."/>
            <person name="Liebeke M."/>
            <person name="Amann R."/>
            <person name="Knittel K."/>
            <person name="Wegener G."/>
        </authorList>
    </citation>
    <scope>NUCLEOTIDE SEQUENCE</scope>
    <source>
        <strain evidence="1">GoM-Arc1-LC-WB58</strain>
    </source>
</reference>
<dbReference type="InterPro" id="IPR012029">
    <property type="entry name" value="UCP006557"/>
</dbReference>
<name>A0A848DBT4_9EURY</name>
<evidence type="ECO:0000313" key="1">
    <source>
        <dbReference type="EMBL" id="NMG83652.1"/>
    </source>
</evidence>
<gene>
    <name evidence="1" type="ORF">GIS02_05550</name>
</gene>
<dbReference type="Proteomes" id="UP000606580">
    <property type="component" value="Unassembled WGS sequence"/>
</dbReference>
<protein>
    <submittedName>
        <fullName evidence="1">DUF2111 domain-containing protein</fullName>
    </submittedName>
</protein>
<sequence length="64" mass="6735">MAGLKISKDSSAGELEPVAMAVHQLIGLPVAMRSVNKKGIHIINGKVVDCKLPLPIGRGFPSED</sequence>
<evidence type="ECO:0000313" key="2">
    <source>
        <dbReference type="Proteomes" id="UP000606580"/>
    </source>
</evidence>
<proteinExistence type="predicted"/>